<reference evidence="5 6" key="1">
    <citation type="submission" date="2017-06" db="EMBL/GenBank/DDBJ databases">
        <title>Comparative genomic analysis of Ambrosia Fusariam Clade fungi.</title>
        <authorList>
            <person name="Stajich J.E."/>
            <person name="Carrillo J."/>
            <person name="Kijimoto T."/>
            <person name="Eskalen A."/>
            <person name="O'Donnell K."/>
            <person name="Kasson M."/>
        </authorList>
    </citation>
    <scope>NUCLEOTIDE SEQUENCE [LARGE SCALE GENOMIC DNA]</scope>
    <source>
        <strain evidence="5 6">NRRL62584</strain>
    </source>
</reference>
<keyword evidence="1" id="KW-0547">Nucleotide-binding</keyword>
<dbReference type="STRING" id="1325734.A0A428NTR8"/>
<dbReference type="EMBL" id="NKCI01000300">
    <property type="protein sequence ID" value="RSL44137.1"/>
    <property type="molecule type" value="Genomic_DNA"/>
</dbReference>
<dbReference type="Pfam" id="PF00176">
    <property type="entry name" value="SNF2-rel_dom"/>
    <property type="match status" value="1"/>
</dbReference>
<feature type="domain" description="Helicase ATP-binding" evidence="4">
    <location>
        <begin position="545"/>
        <end position="830"/>
    </location>
</feature>
<feature type="compositionally biased region" description="Acidic residues" evidence="3">
    <location>
        <begin position="1362"/>
        <end position="1377"/>
    </location>
</feature>
<evidence type="ECO:0000256" key="1">
    <source>
        <dbReference type="ARBA" id="ARBA00022741"/>
    </source>
</evidence>
<dbReference type="OrthoDB" id="4986691at2759"/>
<evidence type="ECO:0000259" key="4">
    <source>
        <dbReference type="SMART" id="SM00487"/>
    </source>
</evidence>
<dbReference type="InterPro" id="IPR038718">
    <property type="entry name" value="SNF2-like_sf"/>
</dbReference>
<evidence type="ECO:0000256" key="3">
    <source>
        <dbReference type="SAM" id="MobiDB-lite"/>
    </source>
</evidence>
<dbReference type="SMART" id="SM00487">
    <property type="entry name" value="DEXDc"/>
    <property type="match status" value="1"/>
</dbReference>
<dbReference type="SUPFAM" id="SSF52540">
    <property type="entry name" value="P-loop containing nucleoside triphosphate hydrolases"/>
    <property type="match status" value="2"/>
</dbReference>
<evidence type="ECO:0000256" key="2">
    <source>
        <dbReference type="ARBA" id="ARBA00022840"/>
    </source>
</evidence>
<feature type="region of interest" description="Disordered" evidence="3">
    <location>
        <begin position="1"/>
        <end position="22"/>
    </location>
</feature>
<feature type="compositionally biased region" description="Low complexity" evidence="3">
    <location>
        <begin position="1"/>
        <end position="20"/>
    </location>
</feature>
<evidence type="ECO:0000313" key="6">
    <source>
        <dbReference type="Proteomes" id="UP000288168"/>
    </source>
</evidence>
<gene>
    <name evidence="5" type="ORF">CEP54_014810</name>
</gene>
<accession>A0A428NTR8</accession>
<dbReference type="Gene3D" id="3.40.50.300">
    <property type="entry name" value="P-loop containing nucleotide triphosphate hydrolases"/>
    <property type="match status" value="1"/>
</dbReference>
<keyword evidence="2" id="KW-0067">ATP-binding</keyword>
<feature type="region of interest" description="Disordered" evidence="3">
    <location>
        <begin position="1362"/>
        <end position="1431"/>
    </location>
</feature>
<dbReference type="Proteomes" id="UP000288168">
    <property type="component" value="Unassembled WGS sequence"/>
</dbReference>
<sequence length="1431" mass="161653">MSEAAIPAKGKGNGKAARGKQSASQRLTVLVKKIKTYNFASMRRPEKAGIQDQQLPGWYATATFEVTLPPTPKLSKAERRERQRRHADAKYPSGVLLPKAFLSALGDITTISEYNAFRNEVDFIAFVEVICPDIFGPAVSVMSSFSVPVLLEELKDGDFAWVAGSRLSPEDKSFDSVVNTLFDTVQNLDTPSEDSFPVPPPVDVINAYANDASVRHLVDEVARTIPRPVLIPVLIKNIWPDDQTNGDEIAQVPFILVHAIQLLLFATTEFQQDRGYRREHPLRRYTFDTGDKTVAGLFSMEDLNRAVLVLYTLYNRRCAKADAMQKRKPPQSRSSWMGYADPKYNPALETPEGVELLVDQSVSAQLELDEMLLKSSATSFDTTDISQDGADAFDVYAEILEWSWSSSGPDPVNQRLRENSGIENMPPSSAANFDKVCQNLILQHGIDLDRDVHKSTGQFTQLEDGLEGRLDVYTATIGDLDHINEFARKYPGGKDALVAELRHQTALELTMASLQPVQKGQLEELCERYGLGHWKRPSLYPNDPDVDSYLPHQVFDACALHLRAASGPLKHTILANEMGTGKTRTYLLALALSVRAMEKDKKAGKKVQFLPSLVVVPPHTVSQTFLEARSQFSDFNLAVFFGDESKDYSGATFLRSVNELVDFVGGLDENNPKSGRTIVISSWHTLSQRLLRKKSRFFRYKHRDDMPKGLEQRQASESTSRGLRRPKVKVYHEGEINEEKIEDCEVNQAHGNLVTYKLKGKGLQNITFRFLIADEAQAAKNHRRSFHKTLCLISGERLMWVTGTPLSASLRDLLSPLRLMWKAHGDLDWQPTEAELGWVPGLYHQDYDPEKLNDFGLGRATQGILTDKFRELYPGQVAVLERFARSNARLWYLSPHLFTLAGRQLQWGSDFASMVVRPILEVLQLRRTMRTGIMLPDGTTAYPGGENLPMTLYFAELELRNHEPRQIALQQGDSYASRMFMSRDIDLEEAATSPQEAVSSKIEASVNLSVHREALLGTFDGRLWGVVRPGGRSLVRGTREDVWDAVRHRREGVEARSGGPVVGLQHVEKIISNDTTHGAAFYYYLCREEFTMLAPTDCAFMLRWMAGKSPVATMALYLALKYVRGEGKRVMFYVDTPWIQQWTITFFAVAGFKVTTIRSSDKGHHRNRVIRDWNDPSTDCEVFVANINITATGVNMHGACATGAFLCWHLNFQVMQQAMARLSRIGQKQPVDWWLIKVKGSYHDHMERFNWDKWAMQLSAQVGIPSWREGAVREVCIYEIIKTFVHTPFNRYAWMVLRDMFGSGGFDHQAPETRIRPLIETAFNEVKELLEQKDEQYVTWHSRLNSNIDDRKGLRPNCFVGDDCDNEDNDDEEEAENLDGQHESDPESEDEDDDHDDNDDSRLSTSNSTAQKRKKFTSGSPVKGKAPKRKK</sequence>
<protein>
    <recommendedName>
        <fullName evidence="4">Helicase ATP-binding domain-containing protein</fullName>
    </recommendedName>
</protein>
<dbReference type="InterPro" id="IPR027417">
    <property type="entry name" value="P-loop_NTPase"/>
</dbReference>
<dbReference type="Gene3D" id="3.40.50.10810">
    <property type="entry name" value="Tandem AAA-ATPase domain"/>
    <property type="match status" value="2"/>
</dbReference>
<feature type="compositionally biased region" description="Acidic residues" evidence="3">
    <location>
        <begin position="1386"/>
        <end position="1399"/>
    </location>
</feature>
<proteinExistence type="predicted"/>
<comment type="caution">
    <text evidence="5">The sequence shown here is derived from an EMBL/GenBank/DDBJ whole genome shotgun (WGS) entry which is preliminary data.</text>
</comment>
<keyword evidence="6" id="KW-1185">Reference proteome</keyword>
<organism evidence="5 6">
    <name type="scientific">Fusarium duplospermum</name>
    <dbReference type="NCBI Taxonomy" id="1325734"/>
    <lineage>
        <taxon>Eukaryota</taxon>
        <taxon>Fungi</taxon>
        <taxon>Dikarya</taxon>
        <taxon>Ascomycota</taxon>
        <taxon>Pezizomycotina</taxon>
        <taxon>Sordariomycetes</taxon>
        <taxon>Hypocreomycetidae</taxon>
        <taxon>Hypocreales</taxon>
        <taxon>Nectriaceae</taxon>
        <taxon>Fusarium</taxon>
        <taxon>Fusarium solani species complex</taxon>
    </lineage>
</organism>
<evidence type="ECO:0000313" key="5">
    <source>
        <dbReference type="EMBL" id="RSL44137.1"/>
    </source>
</evidence>
<name>A0A428NTR8_9HYPO</name>
<dbReference type="InterPro" id="IPR000330">
    <property type="entry name" value="SNF2_N"/>
</dbReference>
<dbReference type="GO" id="GO:0005524">
    <property type="term" value="F:ATP binding"/>
    <property type="evidence" value="ECO:0007669"/>
    <property type="project" value="InterPro"/>
</dbReference>
<dbReference type="PANTHER" id="PTHR10799">
    <property type="entry name" value="SNF2/RAD54 HELICASE FAMILY"/>
    <property type="match status" value="1"/>
</dbReference>
<dbReference type="InterPro" id="IPR014001">
    <property type="entry name" value="Helicase_ATP-bd"/>
</dbReference>